<dbReference type="EMBL" id="VZCW01000261">
    <property type="protein sequence ID" value="MQN13116.1"/>
    <property type="molecule type" value="Genomic_DNA"/>
</dbReference>
<dbReference type="AlphaFoldDB" id="A0AA90UHF2"/>
<proteinExistence type="predicted"/>
<reference evidence="2" key="1">
    <citation type="submission" date="2019-09" db="EMBL/GenBank/DDBJ databases">
        <title>Distinct polysaccharide growth profiles of human intestinal Prevotella copri isolates.</title>
        <authorList>
            <person name="Fehlner-Peach H."/>
            <person name="Magnabosco C."/>
            <person name="Raghavan V."/>
            <person name="Scher J.U."/>
            <person name="Tett A."/>
            <person name="Cox L.M."/>
            <person name="Gottsegen C."/>
            <person name="Watters A."/>
            <person name="Wiltshire- Gordon J.D."/>
            <person name="Segata N."/>
            <person name="Bonneau R."/>
            <person name="Littman D.R."/>
        </authorList>
    </citation>
    <scope>NUCLEOTIDE SEQUENCE [LARGE SCALE GENOMIC DNA]</scope>
    <source>
        <strain evidence="2">iAQ1179</strain>
    </source>
</reference>
<organism evidence="1 2">
    <name type="scientific">Segatella copri</name>
    <dbReference type="NCBI Taxonomy" id="165179"/>
    <lineage>
        <taxon>Bacteria</taxon>
        <taxon>Pseudomonadati</taxon>
        <taxon>Bacteroidota</taxon>
        <taxon>Bacteroidia</taxon>
        <taxon>Bacteroidales</taxon>
        <taxon>Prevotellaceae</taxon>
        <taxon>Segatella</taxon>
    </lineage>
</organism>
<accession>A0AA90UHF2</accession>
<evidence type="ECO:0000313" key="1">
    <source>
        <dbReference type="EMBL" id="MQN13116.1"/>
    </source>
</evidence>
<name>A0AA90UHF2_9BACT</name>
<protein>
    <submittedName>
        <fullName evidence="1">Uncharacterized protein</fullName>
    </submittedName>
</protein>
<evidence type="ECO:0000313" key="2">
    <source>
        <dbReference type="Proteomes" id="UP000442105"/>
    </source>
</evidence>
<dbReference type="Proteomes" id="UP000442105">
    <property type="component" value="Unassembled WGS sequence"/>
</dbReference>
<gene>
    <name evidence="1" type="ORF">F7D95_09895</name>
</gene>
<sequence length="175" mass="19858">MVSSKDKYTYFYGRSNVSEFCVASYHIINYLSDCLGNERISSGEWERLCETLGRGFKTCWKSTMLLNSHWGKLFPGINYRYEKEEMMNGMLSVRPVDGPLSAEMTGVVEQLSAQGIELDPVLYATKSDDFFHYNVIADEVRNFVNGKDVGREQRMALCQALDTDMSEADTGGEHD</sequence>
<comment type="caution">
    <text evidence="1">The sequence shown here is derived from an EMBL/GenBank/DDBJ whole genome shotgun (WGS) entry which is preliminary data.</text>
</comment>